<gene>
    <name evidence="1" type="ORF">MRB53_021310</name>
</gene>
<dbReference type="Proteomes" id="UP001234297">
    <property type="component" value="Chromosome 6"/>
</dbReference>
<keyword evidence="2" id="KW-1185">Reference proteome</keyword>
<evidence type="ECO:0000313" key="1">
    <source>
        <dbReference type="EMBL" id="KAJ8628003.1"/>
    </source>
</evidence>
<organism evidence="1 2">
    <name type="scientific">Persea americana</name>
    <name type="common">Avocado</name>
    <dbReference type="NCBI Taxonomy" id="3435"/>
    <lineage>
        <taxon>Eukaryota</taxon>
        <taxon>Viridiplantae</taxon>
        <taxon>Streptophyta</taxon>
        <taxon>Embryophyta</taxon>
        <taxon>Tracheophyta</taxon>
        <taxon>Spermatophyta</taxon>
        <taxon>Magnoliopsida</taxon>
        <taxon>Magnoliidae</taxon>
        <taxon>Laurales</taxon>
        <taxon>Lauraceae</taxon>
        <taxon>Persea</taxon>
    </lineage>
</organism>
<protein>
    <submittedName>
        <fullName evidence="1">Uncharacterized protein</fullName>
    </submittedName>
</protein>
<sequence length="145" mass="16379">MLCIHGGAKRLSLSFGVLIKQHIERRHGGLRFKDKQTENGEKNYSPLGFVQLGIGLTLNLYVSRRNFSELIIDWIEKKSSEKLQLSSTTISSLRRKCSMSPNHKESDFGDGFEASIMADSWIEQGGSIWWGSKSSVKRRTRSGMV</sequence>
<dbReference type="EMBL" id="CM056814">
    <property type="protein sequence ID" value="KAJ8628003.1"/>
    <property type="molecule type" value="Genomic_DNA"/>
</dbReference>
<proteinExistence type="predicted"/>
<accession>A0ACC2L4N8</accession>
<reference evidence="1 2" key="1">
    <citation type="journal article" date="2022" name="Hortic Res">
        <title>A haplotype resolved chromosomal level avocado genome allows analysis of novel avocado genes.</title>
        <authorList>
            <person name="Nath O."/>
            <person name="Fletcher S.J."/>
            <person name="Hayward A."/>
            <person name="Shaw L.M."/>
            <person name="Masouleh A.K."/>
            <person name="Furtado A."/>
            <person name="Henry R.J."/>
            <person name="Mitter N."/>
        </authorList>
    </citation>
    <scope>NUCLEOTIDE SEQUENCE [LARGE SCALE GENOMIC DNA]</scope>
    <source>
        <strain evidence="2">cv. Hass</strain>
    </source>
</reference>
<comment type="caution">
    <text evidence="1">The sequence shown here is derived from an EMBL/GenBank/DDBJ whole genome shotgun (WGS) entry which is preliminary data.</text>
</comment>
<name>A0ACC2L4N8_PERAE</name>
<evidence type="ECO:0000313" key="2">
    <source>
        <dbReference type="Proteomes" id="UP001234297"/>
    </source>
</evidence>